<organism evidence="1 2">
    <name type="scientific">Chlamydomonas eustigma</name>
    <dbReference type="NCBI Taxonomy" id="1157962"/>
    <lineage>
        <taxon>Eukaryota</taxon>
        <taxon>Viridiplantae</taxon>
        <taxon>Chlorophyta</taxon>
        <taxon>core chlorophytes</taxon>
        <taxon>Chlorophyceae</taxon>
        <taxon>CS clade</taxon>
        <taxon>Chlamydomonadales</taxon>
        <taxon>Chlamydomonadaceae</taxon>
        <taxon>Chlamydomonas</taxon>
    </lineage>
</organism>
<evidence type="ECO:0000313" key="2">
    <source>
        <dbReference type="Proteomes" id="UP000232323"/>
    </source>
</evidence>
<proteinExistence type="predicted"/>
<protein>
    <submittedName>
        <fullName evidence="1">Uncharacterized protein</fullName>
    </submittedName>
</protein>
<accession>A0A250XKP3</accession>
<keyword evidence="2" id="KW-1185">Reference proteome</keyword>
<gene>
    <name evidence="1" type="ORF">CEUSTIGMA_g11018.t1</name>
</gene>
<reference evidence="1 2" key="1">
    <citation type="submission" date="2017-08" db="EMBL/GenBank/DDBJ databases">
        <title>Acidophilic green algal genome provides insights into adaptation to an acidic environment.</title>
        <authorList>
            <person name="Hirooka S."/>
            <person name="Hirose Y."/>
            <person name="Kanesaki Y."/>
            <person name="Higuchi S."/>
            <person name="Fujiwara T."/>
            <person name="Onuma R."/>
            <person name="Era A."/>
            <person name="Ohbayashi R."/>
            <person name="Uzuka A."/>
            <person name="Nozaki H."/>
            <person name="Yoshikawa H."/>
            <person name="Miyagishima S.Y."/>
        </authorList>
    </citation>
    <scope>NUCLEOTIDE SEQUENCE [LARGE SCALE GENOMIC DNA]</scope>
    <source>
        <strain evidence="1 2">NIES-2499</strain>
    </source>
</reference>
<evidence type="ECO:0000313" key="1">
    <source>
        <dbReference type="EMBL" id="GAX83593.1"/>
    </source>
</evidence>
<dbReference type="EMBL" id="BEGY01000102">
    <property type="protein sequence ID" value="GAX83593.1"/>
    <property type="molecule type" value="Genomic_DNA"/>
</dbReference>
<name>A0A250XKP3_9CHLO</name>
<dbReference type="Proteomes" id="UP000232323">
    <property type="component" value="Unassembled WGS sequence"/>
</dbReference>
<comment type="caution">
    <text evidence="1">The sequence shown here is derived from an EMBL/GenBank/DDBJ whole genome shotgun (WGS) entry which is preliminary data.</text>
</comment>
<sequence length="119" mass="13013">MTRIEHSIISKFKDEVSFKLAQCCWIRYVCSTDPCQPVALLFLSAIILFGKGSKGQGEGPSQLRVDSIEVHKRRIAASASHTRTCTSTCLSTPSPSTPKIGATKTVVVMNENPLCSLHY</sequence>
<dbReference type="AlphaFoldDB" id="A0A250XKP3"/>